<accession>A0A4R4ZB92</accession>
<organism evidence="1 2">
    <name type="scientific">Nonomuraea terrae</name>
    <dbReference type="NCBI Taxonomy" id="2530383"/>
    <lineage>
        <taxon>Bacteria</taxon>
        <taxon>Bacillati</taxon>
        <taxon>Actinomycetota</taxon>
        <taxon>Actinomycetes</taxon>
        <taxon>Streptosporangiales</taxon>
        <taxon>Streptosporangiaceae</taxon>
        <taxon>Nonomuraea</taxon>
    </lineage>
</organism>
<comment type="caution">
    <text evidence="1">The sequence shown here is derived from an EMBL/GenBank/DDBJ whole genome shotgun (WGS) entry which is preliminary data.</text>
</comment>
<evidence type="ECO:0000313" key="1">
    <source>
        <dbReference type="EMBL" id="TDD54644.1"/>
    </source>
</evidence>
<proteinExistence type="predicted"/>
<keyword evidence="2" id="KW-1185">Reference proteome</keyword>
<reference evidence="1 2" key="1">
    <citation type="submission" date="2019-03" db="EMBL/GenBank/DDBJ databases">
        <title>Draft genome sequences of novel Actinobacteria.</title>
        <authorList>
            <person name="Sahin N."/>
            <person name="Ay H."/>
            <person name="Saygin H."/>
        </authorList>
    </citation>
    <scope>NUCLEOTIDE SEQUENCE [LARGE SCALE GENOMIC DNA]</scope>
    <source>
        <strain evidence="1 2">CH32</strain>
    </source>
</reference>
<dbReference type="Proteomes" id="UP000295302">
    <property type="component" value="Unassembled WGS sequence"/>
</dbReference>
<dbReference type="RefSeq" id="WP_132609320.1">
    <property type="nucleotide sequence ID" value="NZ_SMKQ01000008.1"/>
</dbReference>
<dbReference type="AlphaFoldDB" id="A0A4R4ZB92"/>
<dbReference type="EMBL" id="SMKQ01000008">
    <property type="protein sequence ID" value="TDD54644.1"/>
    <property type="molecule type" value="Genomic_DNA"/>
</dbReference>
<sequence length="75" mass="8234">MDEFPLDLGDPSTREHVTRCAACKHKLRTPGSQALGLGPDCASKLGVAPRRPLRITGVAKWRDCEGQMDLFQAEQ</sequence>
<protein>
    <submittedName>
        <fullName evidence="1">Uncharacterized protein</fullName>
    </submittedName>
</protein>
<evidence type="ECO:0000313" key="2">
    <source>
        <dbReference type="Proteomes" id="UP000295302"/>
    </source>
</evidence>
<dbReference type="Pfam" id="PF19474">
    <property type="entry name" value="DUF6011"/>
    <property type="match status" value="1"/>
</dbReference>
<dbReference type="OrthoDB" id="3539461at2"/>
<name>A0A4R4ZB92_9ACTN</name>
<gene>
    <name evidence="1" type="ORF">E1286_05505</name>
</gene>
<dbReference type="InterPro" id="IPR046053">
    <property type="entry name" value="DUF6011"/>
</dbReference>